<keyword evidence="8" id="KW-1185">Reference proteome</keyword>
<dbReference type="PROSITE" id="PS51669">
    <property type="entry name" value="4FE4S_MOW_BIS_MGD"/>
    <property type="match status" value="1"/>
</dbReference>
<dbReference type="GO" id="GO:0003954">
    <property type="term" value="F:NADH dehydrogenase activity"/>
    <property type="evidence" value="ECO:0007669"/>
    <property type="project" value="TreeGrafter"/>
</dbReference>
<comment type="caution">
    <text evidence="7">The sequence shown here is derived from an EMBL/GenBank/DDBJ whole genome shotgun (WGS) entry which is preliminary data.</text>
</comment>
<evidence type="ECO:0000256" key="3">
    <source>
        <dbReference type="ARBA" id="ARBA00023004"/>
    </source>
</evidence>
<dbReference type="Pfam" id="PF04879">
    <property type="entry name" value="Molybdop_Fe4S4"/>
    <property type="match status" value="1"/>
</dbReference>
<dbReference type="SMART" id="SM00926">
    <property type="entry name" value="Molybdop_Fe4S4"/>
    <property type="match status" value="1"/>
</dbReference>
<dbReference type="InterPro" id="IPR006657">
    <property type="entry name" value="MoPterin_dinucl-bd_dom"/>
</dbReference>
<dbReference type="Gene3D" id="2.20.25.90">
    <property type="entry name" value="ADC-like domains"/>
    <property type="match status" value="1"/>
</dbReference>
<keyword evidence="1" id="KW-0004">4Fe-4S</keyword>
<dbReference type="Gene3D" id="2.40.40.20">
    <property type="match status" value="1"/>
</dbReference>
<dbReference type="Pfam" id="PF01568">
    <property type="entry name" value="Molydop_binding"/>
    <property type="match status" value="1"/>
</dbReference>
<dbReference type="PANTHER" id="PTHR43105">
    <property type="entry name" value="RESPIRATORY NITRATE REDUCTASE"/>
    <property type="match status" value="1"/>
</dbReference>
<evidence type="ECO:0000313" key="7">
    <source>
        <dbReference type="EMBL" id="MBS2962510.1"/>
    </source>
</evidence>
<reference evidence="7" key="1">
    <citation type="submission" date="2021-04" db="EMBL/GenBank/DDBJ databases">
        <title>Genome based classification of Actinospica acidithermotolerans sp. nov., an actinobacterium isolated from an Indonesian hot spring.</title>
        <authorList>
            <person name="Kusuma A.B."/>
            <person name="Putra K.E."/>
            <person name="Nafisah S."/>
            <person name="Loh J."/>
            <person name="Nouioui I."/>
            <person name="Goodfellow M."/>
        </authorList>
    </citation>
    <scope>NUCLEOTIDE SEQUENCE</scope>
    <source>
        <strain evidence="7">DSM 45618</strain>
    </source>
</reference>
<dbReference type="GO" id="GO:0051539">
    <property type="term" value="F:4 iron, 4 sulfur cluster binding"/>
    <property type="evidence" value="ECO:0007669"/>
    <property type="project" value="UniProtKB-KW"/>
</dbReference>
<dbReference type="InterPro" id="IPR006656">
    <property type="entry name" value="Mopterin_OxRdtase"/>
</dbReference>
<organism evidence="7 8">
    <name type="scientific">Actinocrinis puniceicyclus</name>
    <dbReference type="NCBI Taxonomy" id="977794"/>
    <lineage>
        <taxon>Bacteria</taxon>
        <taxon>Bacillati</taxon>
        <taxon>Actinomycetota</taxon>
        <taxon>Actinomycetes</taxon>
        <taxon>Catenulisporales</taxon>
        <taxon>Actinospicaceae</taxon>
        <taxon>Actinocrinis</taxon>
    </lineage>
</organism>
<dbReference type="SUPFAM" id="SSF53706">
    <property type="entry name" value="Formate dehydrogenase/DMSO reductase, domains 1-3"/>
    <property type="match status" value="1"/>
</dbReference>
<dbReference type="GO" id="GO:0016020">
    <property type="term" value="C:membrane"/>
    <property type="evidence" value="ECO:0007669"/>
    <property type="project" value="TreeGrafter"/>
</dbReference>
<name>A0A8J7WKF7_9ACTN</name>
<dbReference type="RefSeq" id="WP_211465256.1">
    <property type="nucleotide sequence ID" value="NZ_JAGSXH010000012.1"/>
</dbReference>
<dbReference type="Gene3D" id="3.40.228.10">
    <property type="entry name" value="Dimethylsulfoxide Reductase, domain 2"/>
    <property type="match status" value="1"/>
</dbReference>
<evidence type="ECO:0000256" key="5">
    <source>
        <dbReference type="SAM" id="MobiDB-lite"/>
    </source>
</evidence>
<dbReference type="Gene3D" id="3.40.50.740">
    <property type="match status" value="1"/>
</dbReference>
<dbReference type="InterPro" id="IPR050123">
    <property type="entry name" value="Prok_molybdopt-oxidoreductase"/>
</dbReference>
<dbReference type="GO" id="GO:0046872">
    <property type="term" value="F:metal ion binding"/>
    <property type="evidence" value="ECO:0007669"/>
    <property type="project" value="UniProtKB-KW"/>
</dbReference>
<sequence>MTGKRGTSDGGHSHCPYCALQCGIDLIAVPPVDDRGAAAPEDAPAVRVAGREDFPVNEGALCGKGASAAQLLSARLRLTSPLVRDRRTAALRPATWDEALDRVARELSARDPRAVAVFGGGSLTNEKAYQLGRFARTILKTPNIDYNGRFCMSSAAAAQNRAFGMDRGLPFPVRDIRAARAILLVGANPAETMPPIMRHFAAAREAGAVLITVDPRRTRTADQADRHLQPVPGTDLALALGLLHLAVAEGLVDEQYVARRTSGFDDARRIATGYWPERVERLTGVPVAAMHQTVHTLADAARAVRSGAPGGAMILSARGTEQHSKGTDTVNAWINLALALGLPGRPGCGYGALTGQGNGQGGREHGQKSDQLPGYRRLDDPAAREHVAAIWGVDPDELPGPGPSAAELLARCGGGAQAGPDAIDALLVMGSNLLVSAPGAVQTEERLRSLGFLVVCDLVLSETAEIADVVLPAAQWAEETGTMTNLEGRVLLRPAAIAPHPGVRTDLEIMAQLAGRLGGKLSADPAEVFAELGRASAGGVADYSAISHERLARGEELYWPCGEDSPGGTPRLFEDCFPTPDGRARFVPVDFRVSAEEPDDQYPYRLTTGRVLSQYQSGAQTRRVDSLNQAAPEAFVELHPDLARDLGVEEGATLSVISRRGTASAPARLSRAIRPDTVFMPFHWPGAGRANSLTNPALDPTSKMPEFKTCAVRLEKTSGEAPCEG</sequence>
<protein>
    <submittedName>
        <fullName evidence="7">Molybdopterin oxidoreductase family protein</fullName>
    </submittedName>
</protein>
<dbReference type="AlphaFoldDB" id="A0A8J7WKF7"/>
<evidence type="ECO:0000259" key="6">
    <source>
        <dbReference type="PROSITE" id="PS51669"/>
    </source>
</evidence>
<gene>
    <name evidence="7" type="ORF">KGA66_05595</name>
</gene>
<dbReference type="Pfam" id="PF00384">
    <property type="entry name" value="Molybdopterin"/>
    <property type="match status" value="1"/>
</dbReference>
<feature type="domain" description="4Fe-4S Mo/W bis-MGD-type" evidence="6">
    <location>
        <begin position="8"/>
        <end position="76"/>
    </location>
</feature>
<dbReference type="CDD" id="cd00508">
    <property type="entry name" value="MopB_CT_Fdh-Nap-like"/>
    <property type="match status" value="1"/>
</dbReference>
<dbReference type="InterPro" id="IPR006963">
    <property type="entry name" value="Mopterin_OxRdtase_4Fe-4S_dom"/>
</dbReference>
<dbReference type="InterPro" id="IPR009010">
    <property type="entry name" value="Asp_de-COase-like_dom_sf"/>
</dbReference>
<dbReference type="GO" id="GO:0043546">
    <property type="term" value="F:molybdopterin cofactor binding"/>
    <property type="evidence" value="ECO:0007669"/>
    <property type="project" value="InterPro"/>
</dbReference>
<proteinExistence type="predicted"/>
<evidence type="ECO:0000256" key="1">
    <source>
        <dbReference type="ARBA" id="ARBA00022485"/>
    </source>
</evidence>
<feature type="region of interest" description="Disordered" evidence="5">
    <location>
        <begin position="354"/>
        <end position="373"/>
    </location>
</feature>
<evidence type="ECO:0000313" key="8">
    <source>
        <dbReference type="Proteomes" id="UP000677913"/>
    </source>
</evidence>
<dbReference type="EMBL" id="JAGSXH010000012">
    <property type="protein sequence ID" value="MBS2962510.1"/>
    <property type="molecule type" value="Genomic_DNA"/>
</dbReference>
<dbReference type="PANTHER" id="PTHR43105:SF10">
    <property type="entry name" value="NADH-QUINONE OXIDOREDUCTASE SUBUNIT G"/>
    <property type="match status" value="1"/>
</dbReference>
<dbReference type="SUPFAM" id="SSF50692">
    <property type="entry name" value="ADC-like"/>
    <property type="match status" value="1"/>
</dbReference>
<keyword evidence="2" id="KW-0479">Metal-binding</keyword>
<keyword evidence="3" id="KW-0408">Iron</keyword>
<evidence type="ECO:0000256" key="4">
    <source>
        <dbReference type="ARBA" id="ARBA00023014"/>
    </source>
</evidence>
<dbReference type="GO" id="GO:0022904">
    <property type="term" value="P:respiratory electron transport chain"/>
    <property type="evidence" value="ECO:0007669"/>
    <property type="project" value="TreeGrafter"/>
</dbReference>
<evidence type="ECO:0000256" key="2">
    <source>
        <dbReference type="ARBA" id="ARBA00022723"/>
    </source>
</evidence>
<dbReference type="Proteomes" id="UP000677913">
    <property type="component" value="Unassembled WGS sequence"/>
</dbReference>
<keyword evidence="4" id="KW-0411">Iron-sulfur</keyword>
<accession>A0A8J7WKF7</accession>